<feature type="region of interest" description="Disordered" evidence="6">
    <location>
        <begin position="377"/>
        <end position="400"/>
    </location>
</feature>
<feature type="compositionally biased region" description="Low complexity" evidence="6">
    <location>
        <begin position="911"/>
        <end position="922"/>
    </location>
</feature>
<feature type="compositionally biased region" description="Acidic residues" evidence="6">
    <location>
        <begin position="890"/>
        <end position="907"/>
    </location>
</feature>
<feature type="region of interest" description="Disordered" evidence="6">
    <location>
        <begin position="414"/>
        <end position="433"/>
    </location>
</feature>
<feature type="coiled-coil region" evidence="5">
    <location>
        <begin position="676"/>
        <end position="703"/>
    </location>
</feature>
<keyword evidence="1" id="KW-0479">Metal-binding</keyword>
<dbReference type="InterPro" id="IPR000306">
    <property type="entry name" value="Znf_FYVE"/>
</dbReference>
<dbReference type="InterPro" id="IPR017455">
    <property type="entry name" value="Znf_FYVE-rel"/>
</dbReference>
<evidence type="ECO:0000256" key="2">
    <source>
        <dbReference type="ARBA" id="ARBA00022771"/>
    </source>
</evidence>
<feature type="compositionally biased region" description="Polar residues" evidence="6">
    <location>
        <begin position="794"/>
        <end position="807"/>
    </location>
</feature>
<dbReference type="InterPro" id="IPR011011">
    <property type="entry name" value="Znf_FYVE_PHD"/>
</dbReference>
<keyword evidence="5" id="KW-0175">Coiled coil</keyword>
<evidence type="ECO:0000256" key="6">
    <source>
        <dbReference type="SAM" id="MobiDB-lite"/>
    </source>
</evidence>
<dbReference type="EMBL" id="CCYD01002939">
    <property type="protein sequence ID" value="CEG48679.1"/>
    <property type="molecule type" value="Genomic_DNA"/>
</dbReference>
<dbReference type="RefSeq" id="XP_024585048.1">
    <property type="nucleotide sequence ID" value="XM_024719784.1"/>
</dbReference>
<dbReference type="OMA" id="YRAIKWH"/>
<evidence type="ECO:0000256" key="4">
    <source>
        <dbReference type="PROSITE-ProRule" id="PRU00091"/>
    </source>
</evidence>
<evidence type="ECO:0000256" key="1">
    <source>
        <dbReference type="ARBA" id="ARBA00022723"/>
    </source>
</evidence>
<feature type="compositionally biased region" description="Low complexity" evidence="6">
    <location>
        <begin position="746"/>
        <end position="763"/>
    </location>
</feature>
<feature type="region of interest" description="Disordered" evidence="6">
    <location>
        <begin position="588"/>
        <end position="611"/>
    </location>
</feature>
<evidence type="ECO:0000256" key="5">
    <source>
        <dbReference type="SAM" id="Coils"/>
    </source>
</evidence>
<keyword evidence="9" id="KW-1185">Reference proteome</keyword>
<dbReference type="Pfam" id="PF01363">
    <property type="entry name" value="FYVE"/>
    <property type="match status" value="1"/>
</dbReference>
<keyword evidence="8" id="KW-0418">Kinase</keyword>
<dbReference type="STRING" id="4781.A0A0P1B3J8"/>
<evidence type="ECO:0000256" key="3">
    <source>
        <dbReference type="ARBA" id="ARBA00022833"/>
    </source>
</evidence>
<dbReference type="OrthoDB" id="165487at2759"/>
<keyword evidence="3" id="KW-0862">Zinc</keyword>
<dbReference type="GO" id="GO:0016301">
    <property type="term" value="F:kinase activity"/>
    <property type="evidence" value="ECO:0007669"/>
    <property type="project" value="UniProtKB-KW"/>
</dbReference>
<dbReference type="SUPFAM" id="SSF57903">
    <property type="entry name" value="FYVE/PHD zinc finger"/>
    <property type="match status" value="1"/>
</dbReference>
<evidence type="ECO:0000259" key="7">
    <source>
        <dbReference type="PROSITE" id="PS50178"/>
    </source>
</evidence>
<dbReference type="AlphaFoldDB" id="A0A0P1B3J8"/>
<dbReference type="PANTHER" id="PTHR43102">
    <property type="entry name" value="SLR1143 PROTEIN"/>
    <property type="match status" value="1"/>
</dbReference>
<dbReference type="SMART" id="SM00064">
    <property type="entry name" value="FYVE"/>
    <property type="match status" value="1"/>
</dbReference>
<evidence type="ECO:0000313" key="8">
    <source>
        <dbReference type="EMBL" id="CEG48679.1"/>
    </source>
</evidence>
<dbReference type="Gene3D" id="3.30.40.10">
    <property type="entry name" value="Zinc/RING finger domain, C3HC4 (zinc finger)"/>
    <property type="match status" value="1"/>
</dbReference>
<feature type="region of interest" description="Disordered" evidence="6">
    <location>
        <begin position="785"/>
        <end position="930"/>
    </location>
</feature>
<sequence length="1138" mass="127382">MLEFPLHDGFFPQITLSREEVRYYKRLGKERVTQLIRIIEDADCAYKWKQVNDFGPGRPKSRVLGLRFDTKDEGYVPCQQASFLDIQPSTKSTQASTLLQASVQLTNTTVDEVLCAVAKVKTKDFRKSAQYMHGDTFVDGRTLFTFPTTSSQSGATTTRKRPSYSYRAIKWHAYKTRRSRHGEAEKFLDFCYLEYAGKKKPYPGSNVVGFCIQESISRDREVPTLENFGIARGYLSRMGIIVSRTHQPNTLKVTSICQIDGDLSPIVRRVLEELMKKTVCAVARISGLVARQRVSSLQFVEQWQWVPNSDRKACSVCLRGFYFRRKHHCRTCGEVVCSSCALLRELEEPIFEITHLRVCSACMTSASAHHNVAAGSAIGTGDEPASSTSNDTESYIRGLRSPQHNSYEDAIFQLRESRDRDRRQSDLASEVLERSGTDRNLAILPPPRVVSPLKRGQDKLMALTEVVSHIRQVRDTINLTMSKAADGERHDDSSDGTEEFNDMFSEITSIRDVLESSVTNFDAALANATNAAPAMYYSGPSDRSLDSYQTHEQTQDVPMTRDQFNSVARITFAAAKATRQAGQAFLAVGGRQTHAPSRTKKNKNECDEVTSVSSVSVSDITGCESDDEDPDPYSASNYEKIMATYQLENVGSDHEDEDERHYSHRFVDSVRRTAEIYELEKKIQDLQRSLQAAQQKLAMIDREEPEPEAKSRQRLEAVRECSAQIEIESVFEIFGDRDEDNRSMLDDGTSSSSSDFGPLSMPSENSILNEVTTQDLVSELRGVMESSEMPMRASGTSQKLLNKSSISPLPPLSNYPTVTNAPSIPPSSPLKPQSYSSRHPLLAQPTTKVSVGFSDESAISAKKSTIPSPYDPSVAGTEESYLQALGTTYGDDDYASESSEEDSDEDTFDKLSLLSSQDSPDSQFEKNENPETLFVEENLEVLLQKRKAVANDTPSPQHSAMPSSPFAPVDRDERDELRELMAGLVRPRSSSVPFQSGQMGGVSSGESLHDFIDPVWSDEIPDRKPTAHRLNEAVREVRSCLASCRCECPSDTERARKLTSIFKVLRSLHREGVRSKFRTLQHDDIRYSKVLKATPSIIKLLKLAGYVSLHQKLTMRRVDQDYLALILRELEQELHVAG</sequence>
<dbReference type="Proteomes" id="UP000054928">
    <property type="component" value="Unassembled WGS sequence"/>
</dbReference>
<keyword evidence="2 4" id="KW-0863">Zinc-finger</keyword>
<keyword evidence="8" id="KW-0808">Transferase</keyword>
<feature type="compositionally biased region" description="Basic and acidic residues" evidence="6">
    <location>
        <begin position="415"/>
        <end position="433"/>
    </location>
</feature>
<dbReference type="InterPro" id="IPR013083">
    <property type="entry name" value="Znf_RING/FYVE/PHD"/>
</dbReference>
<dbReference type="PROSITE" id="PS50178">
    <property type="entry name" value="ZF_FYVE"/>
    <property type="match status" value="1"/>
</dbReference>
<proteinExistence type="predicted"/>
<evidence type="ECO:0000313" key="9">
    <source>
        <dbReference type="Proteomes" id="UP000054928"/>
    </source>
</evidence>
<reference evidence="9" key="1">
    <citation type="submission" date="2014-09" db="EMBL/GenBank/DDBJ databases">
        <authorList>
            <person name="Sharma Rahul"/>
            <person name="Thines Marco"/>
        </authorList>
    </citation>
    <scope>NUCLEOTIDE SEQUENCE [LARGE SCALE GENOMIC DNA]</scope>
</reference>
<feature type="region of interest" description="Disordered" evidence="6">
    <location>
        <begin position="738"/>
        <end position="770"/>
    </location>
</feature>
<name>A0A0P1B3J8_PLAHL</name>
<dbReference type="GO" id="GO:0008270">
    <property type="term" value="F:zinc ion binding"/>
    <property type="evidence" value="ECO:0007669"/>
    <property type="project" value="UniProtKB-KW"/>
</dbReference>
<accession>A0A0P1B3J8</accession>
<dbReference type="PANTHER" id="PTHR43102:SF2">
    <property type="entry name" value="GAF DOMAIN-CONTAINING PROTEIN"/>
    <property type="match status" value="1"/>
</dbReference>
<feature type="domain" description="FYVE-type" evidence="7">
    <location>
        <begin position="308"/>
        <end position="367"/>
    </location>
</feature>
<dbReference type="GeneID" id="36401545"/>
<organism evidence="8 9">
    <name type="scientific">Plasmopara halstedii</name>
    <name type="common">Downy mildew of sunflower</name>
    <dbReference type="NCBI Taxonomy" id="4781"/>
    <lineage>
        <taxon>Eukaryota</taxon>
        <taxon>Sar</taxon>
        <taxon>Stramenopiles</taxon>
        <taxon>Oomycota</taxon>
        <taxon>Peronosporomycetes</taxon>
        <taxon>Peronosporales</taxon>
        <taxon>Peronosporaceae</taxon>
        <taxon>Plasmopara</taxon>
    </lineage>
</organism>
<protein>
    <submittedName>
        <fullName evidence="8">Phosphatidylinositol-4-phosphate 5-kinase and related FYVE finger-containing proteins</fullName>
    </submittedName>
</protein>